<reference evidence="1" key="1">
    <citation type="submission" date="2021-02" db="EMBL/GenBank/DDBJ databases">
        <authorList>
            <person name="Syme A R."/>
            <person name="Syme A R."/>
            <person name="Moolhuijzen P."/>
        </authorList>
    </citation>
    <scope>NUCLEOTIDE SEQUENCE</scope>
    <source>
        <strain evidence="1">W1-1</strain>
    </source>
</reference>
<sequence length="604" mass="67831">MPQQQPFHAAIYVPADIRGYIVTDRVAYRRHTRVLAEAPKDVRVTARREKYQRNMMNVLLAACTDVGAFSQKHAVELVQKFVAIAQMLERSKAVGFLLGAVEPANEAVENDLVADAYPSPVERPGERTCCTPNSAHEYLLHPLLVALLAFQLGGPVNAAFTTHELEWKLPDDTTSDMPTFYSEGDTGDLFHEFRVTRVWETYEGRTVGPSGNHSVFMTGEATPQPLLDLGAHGEGTSSSPVTILYDPRHAALYYDCQDSAAVRRGVSLDFHLNTLTDDILRLLSPPSSETLSGKLTLSKLVTEFPILNYTAHFHDLLFNSDSLVAMLTKLSSITIPPRSNLLGDSQRLREKRFEAYKNDNWAHLPQEVKLMESDICLEGTYPTPMNFLNSVTLKARRDVHLPIGMDLFPHTLIAENMEWARKFIRDMSKDTISKRLSCYAHSLVETAYCTKDLISTPNMREVARLFEVSCLELTAFGFVGESLQLLSMAALVHALGVAIDGLKEVQLSTEPWIEETDLQIYRTRCLYFFWCVDLFVCFLEKPVMGPFTTIGVETAKSKIEDIKKEVYPLAKRLLRNWVAWSLFVDSLPEGGFCVRQPSVGGRAR</sequence>
<accession>A0A6S6VTN0</accession>
<organism evidence="1 2">
    <name type="scientific">Pyrenophora teres f. teres</name>
    <dbReference type="NCBI Taxonomy" id="97479"/>
    <lineage>
        <taxon>Eukaryota</taxon>
        <taxon>Fungi</taxon>
        <taxon>Dikarya</taxon>
        <taxon>Ascomycota</taxon>
        <taxon>Pezizomycotina</taxon>
        <taxon>Dothideomycetes</taxon>
        <taxon>Pleosporomycetidae</taxon>
        <taxon>Pleosporales</taxon>
        <taxon>Pleosporineae</taxon>
        <taxon>Pleosporaceae</taxon>
        <taxon>Pyrenophora</taxon>
    </lineage>
</organism>
<protein>
    <submittedName>
        <fullName evidence="1">Uncharacterized protein</fullName>
    </submittedName>
</protein>
<proteinExistence type="predicted"/>
<gene>
    <name evidence="1" type="ORF">PTTW11_02673</name>
</gene>
<dbReference type="EMBL" id="HG992978">
    <property type="protein sequence ID" value="CAE7014612.1"/>
    <property type="molecule type" value="Genomic_DNA"/>
</dbReference>
<name>A0A6S6VTN0_9PLEO</name>
<dbReference type="Proteomes" id="UP000472372">
    <property type="component" value="Chromosome 2"/>
</dbReference>
<evidence type="ECO:0000313" key="1">
    <source>
        <dbReference type="EMBL" id="CAE7014612.1"/>
    </source>
</evidence>
<evidence type="ECO:0000313" key="2">
    <source>
        <dbReference type="Proteomes" id="UP000472372"/>
    </source>
</evidence>
<dbReference type="AlphaFoldDB" id="A0A6S6VTN0"/>